<evidence type="ECO:0000313" key="1">
    <source>
        <dbReference type="EMBL" id="GGM32464.1"/>
    </source>
</evidence>
<dbReference type="Proteomes" id="UP000618460">
    <property type="component" value="Unassembled WGS sequence"/>
</dbReference>
<sequence>MEKVNPFHIVNSKNYHKLNMDLEQYILWASQQYGEAAAISLARDFCLVSTNEHDLRIGMFFLYINGFYEDVAILIERNKQTRNQLNDKWAKSFELIVARRQRSIPHHQILDTLKKINTDDDIELKCILHITLINIHFDLYQYEEFGELIEELQSFMSRIENQLALALCTRSYELLLCVYYWKRNALILSRKYGFRLLNQMYNEKQKAHLHVNLSLTYIFDDYESSIYHLQQARKIAVDYEEERLLKMIDNQNYPFVYAHFGKPENVTTTIVSEQAHLEIAKGNFEKAQSLLQGFTNLTPFTKYYLGLAYQDRKQLVSSYNDFFKKRSDHFFARLPLQAIQKM</sequence>
<dbReference type="EMBL" id="BMLG01000008">
    <property type="protein sequence ID" value="GGM32464.1"/>
    <property type="molecule type" value="Genomic_DNA"/>
</dbReference>
<organism evidence="1 2">
    <name type="scientific">Paraliobacillus quinghaiensis</name>
    <dbReference type="NCBI Taxonomy" id="470815"/>
    <lineage>
        <taxon>Bacteria</taxon>
        <taxon>Bacillati</taxon>
        <taxon>Bacillota</taxon>
        <taxon>Bacilli</taxon>
        <taxon>Bacillales</taxon>
        <taxon>Bacillaceae</taxon>
        <taxon>Paraliobacillus</taxon>
    </lineage>
</organism>
<dbReference type="NCBIfam" id="NF038310">
    <property type="entry name" value="lysogeny_AimR"/>
    <property type="match status" value="1"/>
</dbReference>
<reference evidence="1" key="1">
    <citation type="journal article" date="2014" name="Int. J. Syst. Evol. Microbiol.">
        <title>Complete genome sequence of Corynebacterium casei LMG S-19264T (=DSM 44701T), isolated from a smear-ripened cheese.</title>
        <authorList>
            <consortium name="US DOE Joint Genome Institute (JGI-PGF)"/>
            <person name="Walter F."/>
            <person name="Albersmeier A."/>
            <person name="Kalinowski J."/>
            <person name="Ruckert C."/>
        </authorList>
    </citation>
    <scope>NUCLEOTIDE SEQUENCE</scope>
    <source>
        <strain evidence="1">CGMCC 1.6333</strain>
    </source>
</reference>
<reference evidence="1" key="2">
    <citation type="submission" date="2020-09" db="EMBL/GenBank/DDBJ databases">
        <authorList>
            <person name="Sun Q."/>
            <person name="Zhou Y."/>
        </authorList>
    </citation>
    <scope>NUCLEOTIDE SEQUENCE</scope>
    <source>
        <strain evidence="1">CGMCC 1.6333</strain>
    </source>
</reference>
<dbReference type="RefSeq" id="WP_117154917.1">
    <property type="nucleotide sequence ID" value="NZ_BMLG01000008.1"/>
</dbReference>
<dbReference type="AlphaFoldDB" id="A0A917TQB7"/>
<protein>
    <submittedName>
        <fullName evidence="1">Uncharacterized protein</fullName>
    </submittedName>
</protein>
<evidence type="ECO:0000313" key="2">
    <source>
        <dbReference type="Proteomes" id="UP000618460"/>
    </source>
</evidence>
<proteinExistence type="predicted"/>
<gene>
    <name evidence="1" type="ORF">GCM10011351_18180</name>
</gene>
<dbReference type="Pfam" id="PF22871">
    <property type="entry name" value="AimR"/>
    <property type="match status" value="1"/>
</dbReference>
<name>A0A917TQB7_9BACI</name>
<dbReference type="OrthoDB" id="2692106at2"/>
<accession>A0A917TQB7</accession>
<dbReference type="InterPro" id="IPR047705">
    <property type="entry name" value="AimR-like"/>
</dbReference>
<comment type="caution">
    <text evidence="1">The sequence shown here is derived from an EMBL/GenBank/DDBJ whole genome shotgun (WGS) entry which is preliminary data.</text>
</comment>
<keyword evidence="2" id="KW-1185">Reference proteome</keyword>